<evidence type="ECO:0000256" key="1">
    <source>
        <dbReference type="SAM" id="MobiDB-lite"/>
    </source>
</evidence>
<feature type="compositionally biased region" description="Polar residues" evidence="1">
    <location>
        <begin position="78"/>
        <end position="102"/>
    </location>
</feature>
<accession>A0A0M3ID52</accession>
<evidence type="ECO:0000313" key="2">
    <source>
        <dbReference type="Proteomes" id="UP000036681"/>
    </source>
</evidence>
<sequence length="128" mass="14118">LSCIYRIVDGFSSDDFIDKFTGVALSDSRKSGMNDLWSSLQREATVISRCLNADVRIILACNYDANSGSAKQEMRISEGSSHSMPTSTATAIAAQRSANATDCINPPDANETERNMSVRDRRSDERRF</sequence>
<reference evidence="3" key="1">
    <citation type="submission" date="2017-02" db="UniProtKB">
        <authorList>
            <consortium name="WormBaseParasite"/>
        </authorList>
    </citation>
    <scope>IDENTIFICATION</scope>
</reference>
<dbReference type="WBParaSite" id="ALUE_0001590901-mRNA-1">
    <property type="protein sequence ID" value="ALUE_0001590901-mRNA-1"/>
    <property type="gene ID" value="ALUE_0001590901"/>
</dbReference>
<dbReference type="AlphaFoldDB" id="A0A0M3ID52"/>
<proteinExistence type="predicted"/>
<evidence type="ECO:0000313" key="3">
    <source>
        <dbReference type="WBParaSite" id="ALUE_0001590901-mRNA-1"/>
    </source>
</evidence>
<feature type="region of interest" description="Disordered" evidence="1">
    <location>
        <begin position="67"/>
        <end position="128"/>
    </location>
</feature>
<protein>
    <submittedName>
        <fullName evidence="3">TIR domain-containing protein</fullName>
    </submittedName>
</protein>
<organism evidence="2 3">
    <name type="scientific">Ascaris lumbricoides</name>
    <name type="common">Giant roundworm</name>
    <dbReference type="NCBI Taxonomy" id="6252"/>
    <lineage>
        <taxon>Eukaryota</taxon>
        <taxon>Metazoa</taxon>
        <taxon>Ecdysozoa</taxon>
        <taxon>Nematoda</taxon>
        <taxon>Chromadorea</taxon>
        <taxon>Rhabditida</taxon>
        <taxon>Spirurina</taxon>
        <taxon>Ascaridomorpha</taxon>
        <taxon>Ascaridoidea</taxon>
        <taxon>Ascarididae</taxon>
        <taxon>Ascaris</taxon>
    </lineage>
</organism>
<feature type="compositionally biased region" description="Basic and acidic residues" evidence="1">
    <location>
        <begin position="111"/>
        <end position="128"/>
    </location>
</feature>
<dbReference type="Proteomes" id="UP000036681">
    <property type="component" value="Unplaced"/>
</dbReference>
<keyword evidence="2" id="KW-1185">Reference proteome</keyword>
<name>A0A0M3ID52_ASCLU</name>